<feature type="coiled-coil region" evidence="1">
    <location>
        <begin position="166"/>
        <end position="193"/>
    </location>
</feature>
<dbReference type="AlphaFoldDB" id="A0AAV0UFX3"/>
<dbReference type="Proteomes" id="UP001162031">
    <property type="component" value="Unassembled WGS sequence"/>
</dbReference>
<feature type="region of interest" description="Disordered" evidence="2">
    <location>
        <begin position="1"/>
        <end position="28"/>
    </location>
</feature>
<keyword evidence="4" id="KW-1185">Reference proteome</keyword>
<keyword evidence="1" id="KW-0175">Coiled coil</keyword>
<proteinExistence type="predicted"/>
<feature type="region of interest" description="Disordered" evidence="2">
    <location>
        <begin position="364"/>
        <end position="383"/>
    </location>
</feature>
<name>A0AAV0UFX3_HYABA</name>
<organism evidence="3 4">
    <name type="scientific">Hyaloperonospora brassicae</name>
    <name type="common">Brassica downy mildew</name>
    <name type="synonym">Peronospora brassicae</name>
    <dbReference type="NCBI Taxonomy" id="162125"/>
    <lineage>
        <taxon>Eukaryota</taxon>
        <taxon>Sar</taxon>
        <taxon>Stramenopiles</taxon>
        <taxon>Oomycota</taxon>
        <taxon>Peronosporomycetes</taxon>
        <taxon>Peronosporales</taxon>
        <taxon>Peronosporaceae</taxon>
        <taxon>Hyaloperonospora</taxon>
    </lineage>
</organism>
<gene>
    <name evidence="3" type="ORF">HBR001_LOCUS6561</name>
</gene>
<feature type="compositionally biased region" description="Pro residues" evidence="2">
    <location>
        <begin position="1"/>
        <end position="11"/>
    </location>
</feature>
<evidence type="ECO:0000256" key="1">
    <source>
        <dbReference type="SAM" id="Coils"/>
    </source>
</evidence>
<feature type="compositionally biased region" description="Low complexity" evidence="2">
    <location>
        <begin position="12"/>
        <end position="21"/>
    </location>
</feature>
<protein>
    <submittedName>
        <fullName evidence="3">Uncharacterized protein</fullName>
    </submittedName>
</protein>
<dbReference type="EMBL" id="CANTFL010001285">
    <property type="protein sequence ID" value="CAI5735656.1"/>
    <property type="molecule type" value="Genomic_DNA"/>
</dbReference>
<accession>A0AAV0UFX3</accession>
<evidence type="ECO:0000256" key="2">
    <source>
        <dbReference type="SAM" id="MobiDB-lite"/>
    </source>
</evidence>
<comment type="caution">
    <text evidence="3">The sequence shown here is derived from an EMBL/GenBank/DDBJ whole genome shotgun (WGS) entry which is preliminary data.</text>
</comment>
<feature type="coiled-coil region" evidence="1">
    <location>
        <begin position="28"/>
        <end position="122"/>
    </location>
</feature>
<feature type="coiled-coil region" evidence="1">
    <location>
        <begin position="265"/>
        <end position="292"/>
    </location>
</feature>
<reference evidence="3" key="1">
    <citation type="submission" date="2022-12" db="EMBL/GenBank/DDBJ databases">
        <authorList>
            <person name="Webb A."/>
        </authorList>
    </citation>
    <scope>NUCLEOTIDE SEQUENCE</scope>
    <source>
        <strain evidence="3">Hp1</strain>
    </source>
</reference>
<evidence type="ECO:0000313" key="4">
    <source>
        <dbReference type="Proteomes" id="UP001162031"/>
    </source>
</evidence>
<sequence>MIAPTAPPSPPLSSESPREPTQTVQDKCSALHEKVEQLTRLLAEERAAKSTLENELRAREQAVQHMQQRSAVATQQALDRQRELENELENEVAMHEMAVLGRNVATQKNATLAVELERIERKWKEELAKKEVATTEATLASAEVQRLKDDRTELVQRTGRDARRVRELWQQIVREHEVQVEALELELKKAQQLPKGMERTVREHQLITTEPEEGEQMVWQEKEQSVENEQRHFAWELQRVRNACKLHAQREAVAVKERDAAMLIARTAQEALDERNEELRTLRTKFASLRHKHEASEAQYKRSIREYEAQLLLRRENEKHCAEEWARLWKEGMVGYEEVIYAVNTRLTEVQGLSDDVQSIAWSDPREASTSIASPRIQRHGHA</sequence>
<evidence type="ECO:0000313" key="3">
    <source>
        <dbReference type="EMBL" id="CAI5735656.1"/>
    </source>
</evidence>